<feature type="transmembrane region" description="Helical" evidence="1">
    <location>
        <begin position="6"/>
        <end position="27"/>
    </location>
</feature>
<dbReference type="EMBL" id="LGKG01000162">
    <property type="protein sequence ID" value="KPC60410.1"/>
    <property type="molecule type" value="Genomic_DNA"/>
</dbReference>
<protein>
    <recommendedName>
        <fullName evidence="4">GAP family protein</fullName>
    </recommendedName>
</protein>
<feature type="transmembrane region" description="Helical" evidence="1">
    <location>
        <begin position="34"/>
        <end position="54"/>
    </location>
</feature>
<evidence type="ECO:0000313" key="2">
    <source>
        <dbReference type="EMBL" id="KPC60410.1"/>
    </source>
</evidence>
<reference evidence="3" key="1">
    <citation type="submission" date="2015-07" db="EMBL/GenBank/DDBJ databases">
        <authorList>
            <person name="Ju K.-S."/>
            <person name="Doroghazi J.R."/>
            <person name="Metcalf W.W."/>
        </authorList>
    </citation>
    <scope>NUCLEOTIDE SEQUENCE [LARGE SCALE GENOMIC DNA]</scope>
    <source>
        <strain evidence="3">NRRL ISP-5002</strain>
    </source>
</reference>
<feature type="transmembrane region" description="Helical" evidence="1">
    <location>
        <begin position="113"/>
        <end position="137"/>
    </location>
</feature>
<accession>A0A0N0GX63</accession>
<dbReference type="RefSeq" id="WP_053926596.1">
    <property type="nucleotide sequence ID" value="NZ_LGKG01000162.1"/>
</dbReference>
<organism evidence="2 3">
    <name type="scientific">Streptomyces chattanoogensis</name>
    <dbReference type="NCBI Taxonomy" id="66876"/>
    <lineage>
        <taxon>Bacteria</taxon>
        <taxon>Bacillati</taxon>
        <taxon>Actinomycetota</taxon>
        <taxon>Actinomycetes</taxon>
        <taxon>Kitasatosporales</taxon>
        <taxon>Streptomycetaceae</taxon>
        <taxon>Streptomyces</taxon>
    </lineage>
</organism>
<dbReference type="PATRIC" id="fig|66876.3.peg.6463"/>
<keyword evidence="1" id="KW-1133">Transmembrane helix</keyword>
<keyword evidence="1" id="KW-0812">Transmembrane</keyword>
<name>A0A0N0GX63_9ACTN</name>
<dbReference type="Pfam" id="PF11139">
    <property type="entry name" value="SfLAP"/>
    <property type="match status" value="1"/>
</dbReference>
<keyword evidence="3" id="KW-1185">Reference proteome</keyword>
<gene>
    <name evidence="2" type="ORF">ADL29_29460</name>
</gene>
<dbReference type="Proteomes" id="UP000037982">
    <property type="component" value="Unassembled WGS sequence"/>
</dbReference>
<sequence length="206" mass="22145">MNGLQILPLALTMMLGPQIMSAIIFVTTPRAVRVSLGFLAGVAIATTAGVAVMKGITGAFDLGDPSDKGSAGQIVQYVLVGLLAFGAVWNWVKRETIEPPKWLGTLMSADAKRAFKVGLLLISLMPSDLVIMFTVGINLSQNNAAFYEALPFIALTVLVAALPLLVRLLLGKRAEAAMPRIRDWTNTHSWLVNIIVYVVFIVLILA</sequence>
<feature type="transmembrane region" description="Helical" evidence="1">
    <location>
        <begin position="190"/>
        <end position="205"/>
    </location>
</feature>
<evidence type="ECO:0008006" key="4">
    <source>
        <dbReference type="Google" id="ProtNLM"/>
    </source>
</evidence>
<proteinExistence type="predicted"/>
<evidence type="ECO:0000313" key="3">
    <source>
        <dbReference type="Proteomes" id="UP000037982"/>
    </source>
</evidence>
<feature type="transmembrane region" description="Helical" evidence="1">
    <location>
        <begin position="74"/>
        <end position="92"/>
    </location>
</feature>
<comment type="caution">
    <text evidence="2">The sequence shown here is derived from an EMBL/GenBank/DDBJ whole genome shotgun (WGS) entry which is preliminary data.</text>
</comment>
<evidence type="ECO:0000256" key="1">
    <source>
        <dbReference type="SAM" id="Phobius"/>
    </source>
</evidence>
<dbReference type="AlphaFoldDB" id="A0A0N0GX63"/>
<keyword evidence="1" id="KW-0472">Membrane</keyword>
<dbReference type="InterPro" id="IPR021315">
    <property type="entry name" value="Gap/Sap"/>
</dbReference>
<feature type="transmembrane region" description="Helical" evidence="1">
    <location>
        <begin position="149"/>
        <end position="170"/>
    </location>
</feature>